<evidence type="ECO:0000259" key="1">
    <source>
        <dbReference type="Pfam" id="PF20078"/>
    </source>
</evidence>
<dbReference type="InterPro" id="IPR045524">
    <property type="entry name" value="DUF6473"/>
</dbReference>
<dbReference type="Proteomes" id="UP000248916">
    <property type="component" value="Unassembled WGS sequence"/>
</dbReference>
<dbReference type="OrthoDB" id="7838347at2"/>
<gene>
    <name evidence="2" type="ORF">LX81_02023</name>
</gene>
<evidence type="ECO:0000313" key="3">
    <source>
        <dbReference type="Proteomes" id="UP000248916"/>
    </source>
</evidence>
<dbReference type="Pfam" id="PF20078">
    <property type="entry name" value="DUF6473"/>
    <property type="match status" value="1"/>
</dbReference>
<accession>A0A2W7N8Y4</accession>
<name>A0A2W7N8Y4_9RHOB</name>
<feature type="domain" description="DUF6473" evidence="1">
    <location>
        <begin position="21"/>
        <end position="263"/>
    </location>
</feature>
<protein>
    <recommendedName>
        <fullName evidence="1">DUF6473 domain-containing protein</fullName>
    </recommendedName>
</protein>
<dbReference type="EMBL" id="QKZL01000006">
    <property type="protein sequence ID" value="PZX16651.1"/>
    <property type="molecule type" value="Genomic_DNA"/>
</dbReference>
<proteinExistence type="predicted"/>
<dbReference type="RefSeq" id="WP_111537169.1">
    <property type="nucleotide sequence ID" value="NZ_QKZL01000006.1"/>
</dbReference>
<reference evidence="2 3" key="1">
    <citation type="submission" date="2018-06" db="EMBL/GenBank/DDBJ databases">
        <title>Genomic Encyclopedia of Archaeal and Bacterial Type Strains, Phase II (KMG-II): from individual species to whole genera.</title>
        <authorList>
            <person name="Goeker M."/>
        </authorList>
    </citation>
    <scope>NUCLEOTIDE SEQUENCE [LARGE SCALE GENOMIC DNA]</scope>
    <source>
        <strain evidence="2 3">DSM 22009</strain>
    </source>
</reference>
<dbReference type="AlphaFoldDB" id="A0A2W7N8Y4"/>
<sequence>MNMEQTGSFMPGVAKSGAPGNDDGNYIAVLGGIETCGWYVDAPYPALLEAASGTRCLNLAKPHAGPDAFLGDEAVLAACQNARLTVIAVSGAHVVQNRFYAMHSRRNDRIVRQTDFLRAVYPEVDFSRHHFVRHMLGELYDRSPARFALIRDELQRNWIQRMNLLCARTGGEVVLVWVGDRSPDDPAETVEDGDPPLVTRAMLRALRGRIRATVEVLDISGSEAEALEGKIYGEGQEHAALRVPGPRAHRELGDRLAAAVKPILAELAPSVSRPVARRA</sequence>
<evidence type="ECO:0000313" key="2">
    <source>
        <dbReference type="EMBL" id="PZX16651.1"/>
    </source>
</evidence>
<comment type="caution">
    <text evidence="2">The sequence shown here is derived from an EMBL/GenBank/DDBJ whole genome shotgun (WGS) entry which is preliminary data.</text>
</comment>
<keyword evidence="3" id="KW-1185">Reference proteome</keyword>
<organism evidence="2 3">
    <name type="scientific">Palleronia aestuarii</name>
    <dbReference type="NCBI Taxonomy" id="568105"/>
    <lineage>
        <taxon>Bacteria</taxon>
        <taxon>Pseudomonadati</taxon>
        <taxon>Pseudomonadota</taxon>
        <taxon>Alphaproteobacteria</taxon>
        <taxon>Rhodobacterales</taxon>
        <taxon>Roseobacteraceae</taxon>
        <taxon>Palleronia</taxon>
    </lineage>
</organism>